<gene>
    <name evidence="2" type="primary">fabG</name>
</gene>
<comment type="similarity">
    <text evidence="1">Belongs to the short-chain dehydrogenases/reductases (SDR) family.</text>
</comment>
<name>A0A075FZB1_9EURY</name>
<dbReference type="PRINTS" id="PR00081">
    <property type="entry name" value="GDHRDH"/>
</dbReference>
<dbReference type="InterPro" id="IPR050259">
    <property type="entry name" value="SDR"/>
</dbReference>
<organism evidence="2">
    <name type="scientific">uncultured marine group II/III euryarchaeote AD1000_91_C10</name>
    <dbReference type="NCBI Taxonomy" id="1457825"/>
    <lineage>
        <taxon>Archaea</taxon>
        <taxon>Methanobacteriati</taxon>
        <taxon>Methanobacteriota</taxon>
        <taxon>environmental samples</taxon>
    </lineage>
</organism>
<protein>
    <submittedName>
        <fullName evidence="2">Putative short-chain dehydrogenase/reductase (FabG)</fullName>
        <ecNumber evidence="2">1.1.1.100</ecNumber>
    </submittedName>
</protein>
<dbReference type="GO" id="GO:0004316">
    <property type="term" value="F:3-oxoacyl-[acyl-carrier-protein] reductase (NADPH) activity"/>
    <property type="evidence" value="ECO:0007669"/>
    <property type="project" value="UniProtKB-EC"/>
</dbReference>
<reference evidence="2" key="1">
    <citation type="journal article" date="2014" name="Genome Biol. Evol.">
        <title>Pangenome evidence for extensive interdomain horizontal transfer affecting lineage core and shell genes in uncultured planktonic thaumarchaeota and euryarchaeota.</title>
        <authorList>
            <person name="Deschamps P."/>
            <person name="Zivanovic Y."/>
            <person name="Moreira D."/>
            <person name="Rodriguez-Valera F."/>
            <person name="Lopez-Garcia P."/>
        </authorList>
    </citation>
    <scope>NUCLEOTIDE SEQUENCE</scope>
</reference>
<evidence type="ECO:0000256" key="1">
    <source>
        <dbReference type="ARBA" id="ARBA00006484"/>
    </source>
</evidence>
<dbReference type="PANTHER" id="PTHR42879:SF6">
    <property type="entry name" value="NADPH-DEPENDENT REDUCTASE BACG"/>
    <property type="match status" value="1"/>
</dbReference>
<dbReference type="Pfam" id="PF13561">
    <property type="entry name" value="adh_short_C2"/>
    <property type="match status" value="1"/>
</dbReference>
<keyword evidence="2" id="KW-0560">Oxidoreductase</keyword>
<dbReference type="PANTHER" id="PTHR42879">
    <property type="entry name" value="3-OXOACYL-(ACYL-CARRIER-PROTEIN) REDUCTASE"/>
    <property type="match status" value="1"/>
</dbReference>
<accession>A0A075FZB1</accession>
<dbReference type="SUPFAM" id="SSF51735">
    <property type="entry name" value="NAD(P)-binding Rossmann-fold domains"/>
    <property type="match status" value="1"/>
</dbReference>
<evidence type="ECO:0000313" key="2">
    <source>
        <dbReference type="EMBL" id="AIE97130.1"/>
    </source>
</evidence>
<sequence>MNDLKEYRALVCGGTKGIGKAAAEELSKRGAKVTILARTAMGENNISCDMEDIESLEEKVNKDIETNGNYQILINNSGGPPSGSIVEAKVEEFEKAFRRHVLASQKLVSLLLPGMEKSEYGRIINIISTSVKEPIAGLGVSNTIRGAMASWSKTMSKELPKGITINNVLPGFTSTGRLEELKKTLAKQRNCTAEDVERTWLETVPEGRLATPSELGSVVAFLASPEASFVRGVSLPVDGGRTNSI</sequence>
<dbReference type="InterPro" id="IPR002347">
    <property type="entry name" value="SDR_fam"/>
</dbReference>
<dbReference type="EMBL" id="KF900498">
    <property type="protein sequence ID" value="AIE97130.1"/>
    <property type="molecule type" value="Genomic_DNA"/>
</dbReference>
<proteinExistence type="inferred from homology"/>
<dbReference type="AlphaFoldDB" id="A0A075FZB1"/>
<dbReference type="EC" id="1.1.1.100" evidence="2"/>
<dbReference type="Gene3D" id="3.40.50.720">
    <property type="entry name" value="NAD(P)-binding Rossmann-like Domain"/>
    <property type="match status" value="1"/>
</dbReference>
<dbReference type="InterPro" id="IPR036291">
    <property type="entry name" value="NAD(P)-bd_dom_sf"/>
</dbReference>